<gene>
    <name evidence="3" type="ORF">A4H97_21240</name>
</gene>
<dbReference type="CDD" id="cd00038">
    <property type="entry name" value="CAP_ED"/>
    <property type="match status" value="1"/>
</dbReference>
<keyword evidence="1" id="KW-0472">Membrane</keyword>
<evidence type="ECO:0000313" key="3">
    <source>
        <dbReference type="EMBL" id="OQP54503.1"/>
    </source>
</evidence>
<organism evidence="3 4">
    <name type="scientific">Niastella yeongjuensis</name>
    <dbReference type="NCBI Taxonomy" id="354355"/>
    <lineage>
        <taxon>Bacteria</taxon>
        <taxon>Pseudomonadati</taxon>
        <taxon>Bacteroidota</taxon>
        <taxon>Chitinophagia</taxon>
        <taxon>Chitinophagales</taxon>
        <taxon>Chitinophagaceae</taxon>
        <taxon>Niastella</taxon>
    </lineage>
</organism>
<dbReference type="SUPFAM" id="SSF51206">
    <property type="entry name" value="cAMP-binding domain-like"/>
    <property type="match status" value="1"/>
</dbReference>
<dbReference type="Gene3D" id="2.60.120.10">
    <property type="entry name" value="Jelly Rolls"/>
    <property type="match status" value="1"/>
</dbReference>
<keyword evidence="1" id="KW-0812">Transmembrane</keyword>
<dbReference type="Pfam" id="PF00027">
    <property type="entry name" value="cNMP_binding"/>
    <property type="match status" value="1"/>
</dbReference>
<evidence type="ECO:0000256" key="1">
    <source>
        <dbReference type="SAM" id="Phobius"/>
    </source>
</evidence>
<comment type="caution">
    <text evidence="3">The sequence shown here is derived from an EMBL/GenBank/DDBJ whole genome shotgun (WGS) entry which is preliminary data.</text>
</comment>
<evidence type="ECO:0000259" key="2">
    <source>
        <dbReference type="PROSITE" id="PS50042"/>
    </source>
</evidence>
<dbReference type="InterPro" id="IPR018488">
    <property type="entry name" value="cNMP-bd_CS"/>
</dbReference>
<evidence type="ECO:0000313" key="4">
    <source>
        <dbReference type="Proteomes" id="UP000192610"/>
    </source>
</evidence>
<dbReference type="InterPro" id="IPR000595">
    <property type="entry name" value="cNMP-bd_dom"/>
</dbReference>
<dbReference type="InterPro" id="IPR018490">
    <property type="entry name" value="cNMP-bd_dom_sf"/>
</dbReference>
<dbReference type="PROSITE" id="PS00888">
    <property type="entry name" value="CNMP_BINDING_1"/>
    <property type="match status" value="1"/>
</dbReference>
<dbReference type="Proteomes" id="UP000192610">
    <property type="component" value="Unassembled WGS sequence"/>
</dbReference>
<dbReference type="AlphaFoldDB" id="A0A1V9F7W4"/>
<feature type="transmembrane region" description="Helical" evidence="1">
    <location>
        <begin position="12"/>
        <end position="34"/>
    </location>
</feature>
<dbReference type="STRING" id="354355.SAMN05660816_01759"/>
<keyword evidence="4" id="KW-1185">Reference proteome</keyword>
<feature type="domain" description="Cyclic nucleotide-binding" evidence="2">
    <location>
        <begin position="48"/>
        <end position="148"/>
    </location>
</feature>
<sequence length="217" mass="25352">MCTSYYKSYLWITGYGPVDLCIPACCTIPFIIYIEMKTLKDHIKRTISVTENELEYMVQSFQPMTLEKETHLIKAGQYCDNYYFVESGSLRIYTMVDNLIVTNWFAFEGNFFTDLESYTFQCQAKFNIQAIENCSLLYISRNNMNVLLQQYPAWGELVRKTWEQAFLRLSQIVLSVQTISAKGRYEQLFNHQELIQKTPPKELVSLLSITDSPLSKK</sequence>
<proteinExistence type="predicted"/>
<dbReference type="PROSITE" id="PS50042">
    <property type="entry name" value="CNMP_BINDING_3"/>
    <property type="match status" value="1"/>
</dbReference>
<dbReference type="EMBL" id="LVXG01000003">
    <property type="protein sequence ID" value="OQP54503.1"/>
    <property type="molecule type" value="Genomic_DNA"/>
</dbReference>
<keyword evidence="1" id="KW-1133">Transmembrane helix</keyword>
<name>A0A1V9F7W4_9BACT</name>
<protein>
    <recommendedName>
        <fullName evidence="2">Cyclic nucleotide-binding domain-containing protein</fullName>
    </recommendedName>
</protein>
<reference evidence="4" key="1">
    <citation type="submission" date="2016-04" db="EMBL/GenBank/DDBJ databases">
        <authorList>
            <person name="Chen L."/>
            <person name="Zhuang W."/>
            <person name="Wang G."/>
        </authorList>
    </citation>
    <scope>NUCLEOTIDE SEQUENCE [LARGE SCALE GENOMIC DNA]</scope>
    <source>
        <strain evidence="4">17621</strain>
    </source>
</reference>
<dbReference type="InterPro" id="IPR014710">
    <property type="entry name" value="RmlC-like_jellyroll"/>
</dbReference>
<accession>A0A1V9F7W4</accession>